<reference evidence="2 3" key="1">
    <citation type="submission" date="2020-05" db="EMBL/GenBank/DDBJ databases">
        <authorList>
            <person name="Campoy J."/>
            <person name="Schneeberger K."/>
            <person name="Spophaly S."/>
        </authorList>
    </citation>
    <scope>NUCLEOTIDE SEQUENCE [LARGE SCALE GENOMIC DNA]</scope>
    <source>
        <strain evidence="2">PruArmRojPasFocal</strain>
    </source>
</reference>
<organism evidence="2 3">
    <name type="scientific">Prunus armeniaca</name>
    <name type="common">Apricot</name>
    <name type="synonym">Armeniaca vulgaris</name>
    <dbReference type="NCBI Taxonomy" id="36596"/>
    <lineage>
        <taxon>Eukaryota</taxon>
        <taxon>Viridiplantae</taxon>
        <taxon>Streptophyta</taxon>
        <taxon>Embryophyta</taxon>
        <taxon>Tracheophyta</taxon>
        <taxon>Spermatophyta</taxon>
        <taxon>Magnoliopsida</taxon>
        <taxon>eudicotyledons</taxon>
        <taxon>Gunneridae</taxon>
        <taxon>Pentapetalae</taxon>
        <taxon>rosids</taxon>
        <taxon>fabids</taxon>
        <taxon>Rosales</taxon>
        <taxon>Rosaceae</taxon>
        <taxon>Amygdaloideae</taxon>
        <taxon>Amygdaleae</taxon>
        <taxon>Prunus</taxon>
    </lineage>
</organism>
<sequence>MMAGHLCGTFLIFIATLSLICANASRLMPSEFPEDFIIHVDSGSSSSTATDEQNGTNGQS</sequence>
<keyword evidence="1" id="KW-0732">Signal</keyword>
<name>A0A6J5VAS9_PRUAR</name>
<dbReference type="EMBL" id="CAEKDK010000007">
    <property type="protein sequence ID" value="CAB4286130.1"/>
    <property type="molecule type" value="Genomic_DNA"/>
</dbReference>
<evidence type="ECO:0000313" key="3">
    <source>
        <dbReference type="Proteomes" id="UP000507222"/>
    </source>
</evidence>
<feature type="chain" id="PRO_5026953347" evidence="1">
    <location>
        <begin position="23"/>
        <end position="60"/>
    </location>
</feature>
<accession>A0A6J5VAS9</accession>
<evidence type="ECO:0000313" key="2">
    <source>
        <dbReference type="EMBL" id="CAB4286130.1"/>
    </source>
</evidence>
<dbReference type="Proteomes" id="UP000507222">
    <property type="component" value="Unassembled WGS sequence"/>
</dbReference>
<proteinExistence type="predicted"/>
<feature type="signal peptide" evidence="1">
    <location>
        <begin position="1"/>
        <end position="22"/>
    </location>
</feature>
<dbReference type="AlphaFoldDB" id="A0A6J5VAS9"/>
<protein>
    <submittedName>
        <fullName evidence="2">Uncharacterized protein</fullName>
    </submittedName>
</protein>
<evidence type="ECO:0000256" key="1">
    <source>
        <dbReference type="SAM" id="SignalP"/>
    </source>
</evidence>
<gene>
    <name evidence="2" type="ORF">CURHAP_LOCUS42873</name>
</gene>